<dbReference type="EMBL" id="JAOYOD010000001">
    <property type="protein sequence ID" value="MCV9387740.1"/>
    <property type="molecule type" value="Genomic_DNA"/>
</dbReference>
<name>A0ABT3CVL6_9BACT</name>
<protein>
    <submittedName>
        <fullName evidence="3">DUF3887 domain-containing protein</fullName>
    </submittedName>
</protein>
<dbReference type="InterPro" id="IPR024981">
    <property type="entry name" value="DUF3887"/>
</dbReference>
<feature type="chain" id="PRO_5045916960" evidence="1">
    <location>
        <begin position="21"/>
        <end position="129"/>
    </location>
</feature>
<keyword evidence="4" id="KW-1185">Reference proteome</keyword>
<proteinExistence type="predicted"/>
<keyword evidence="1" id="KW-0732">Signal</keyword>
<gene>
    <name evidence="3" type="ORF">N7U62_13745</name>
</gene>
<evidence type="ECO:0000259" key="2">
    <source>
        <dbReference type="Pfam" id="PF13026"/>
    </source>
</evidence>
<dbReference type="RefSeq" id="WP_264138560.1">
    <property type="nucleotide sequence ID" value="NZ_JAOYOD010000001.1"/>
</dbReference>
<dbReference type="Pfam" id="PF13026">
    <property type="entry name" value="DUF3887"/>
    <property type="match status" value="1"/>
</dbReference>
<evidence type="ECO:0000313" key="3">
    <source>
        <dbReference type="EMBL" id="MCV9387740.1"/>
    </source>
</evidence>
<comment type="caution">
    <text evidence="3">The sequence shown here is derived from an EMBL/GenBank/DDBJ whole genome shotgun (WGS) entry which is preliminary data.</text>
</comment>
<dbReference type="Proteomes" id="UP001300692">
    <property type="component" value="Unassembled WGS sequence"/>
</dbReference>
<reference evidence="3 4" key="1">
    <citation type="submission" date="2022-10" db="EMBL/GenBank/DDBJ databases">
        <title>Comparative genomics and taxonomic characterization of three novel marine species of genus Reichenbachiella exhibiting antioxidant and polysaccharide degradation activities.</title>
        <authorList>
            <person name="Muhammad N."/>
            <person name="Lee Y.-J."/>
            <person name="Ko J."/>
            <person name="Kim S.-G."/>
        </authorList>
    </citation>
    <scope>NUCLEOTIDE SEQUENCE [LARGE SCALE GENOMIC DNA]</scope>
    <source>
        <strain evidence="3 4">ABR2-5</strain>
    </source>
</reference>
<feature type="domain" description="DUF3887" evidence="2">
    <location>
        <begin position="32"/>
        <end position="121"/>
    </location>
</feature>
<sequence>MKTTSLFLFASLLFFQCANATIEGEDELIEVSDKILDNLIKNDFEAARSDFNDQMTAALQAQQLKEVWNGLSTQLGSYQSKGDVTTDTIQGYRVVYTILKFEQSPFKLKVVFDDADKVAGLFLVPTNAK</sequence>
<dbReference type="Gene3D" id="3.10.450.590">
    <property type="match status" value="1"/>
</dbReference>
<evidence type="ECO:0000313" key="4">
    <source>
        <dbReference type="Proteomes" id="UP001300692"/>
    </source>
</evidence>
<feature type="signal peptide" evidence="1">
    <location>
        <begin position="1"/>
        <end position="20"/>
    </location>
</feature>
<accession>A0ABT3CVL6</accession>
<evidence type="ECO:0000256" key="1">
    <source>
        <dbReference type="SAM" id="SignalP"/>
    </source>
</evidence>
<organism evidence="3 4">
    <name type="scientific">Reichenbachiella ulvae</name>
    <dbReference type="NCBI Taxonomy" id="2980104"/>
    <lineage>
        <taxon>Bacteria</taxon>
        <taxon>Pseudomonadati</taxon>
        <taxon>Bacteroidota</taxon>
        <taxon>Cytophagia</taxon>
        <taxon>Cytophagales</taxon>
        <taxon>Reichenbachiellaceae</taxon>
        <taxon>Reichenbachiella</taxon>
    </lineage>
</organism>